<gene>
    <name evidence="7 9" type="primary">recO</name>
    <name evidence="9" type="ORF">INF20_04955</name>
</gene>
<evidence type="ECO:0000256" key="1">
    <source>
        <dbReference type="ARBA" id="ARBA00007452"/>
    </source>
</evidence>
<evidence type="ECO:0000256" key="2">
    <source>
        <dbReference type="ARBA" id="ARBA00021310"/>
    </source>
</evidence>
<dbReference type="EMBL" id="JADCKA010000007">
    <property type="protein sequence ID" value="MBE5035631.1"/>
    <property type="molecule type" value="Genomic_DNA"/>
</dbReference>
<dbReference type="InterPro" id="IPR012340">
    <property type="entry name" value="NA-bd_OB-fold"/>
</dbReference>
<feature type="domain" description="DNA replication/recombination mediator RecO N-terminal" evidence="8">
    <location>
        <begin position="1"/>
        <end position="78"/>
    </location>
</feature>
<keyword evidence="5 7" id="KW-0234">DNA repair</keyword>
<dbReference type="SUPFAM" id="SSF57863">
    <property type="entry name" value="ArfGap/RecO-like zinc finger"/>
    <property type="match status" value="1"/>
</dbReference>
<evidence type="ECO:0000256" key="7">
    <source>
        <dbReference type="HAMAP-Rule" id="MF_00201"/>
    </source>
</evidence>
<dbReference type="SUPFAM" id="SSF50249">
    <property type="entry name" value="Nucleic acid-binding proteins"/>
    <property type="match status" value="1"/>
</dbReference>
<evidence type="ECO:0000256" key="4">
    <source>
        <dbReference type="ARBA" id="ARBA00023172"/>
    </source>
</evidence>
<dbReference type="Gene3D" id="1.20.1440.120">
    <property type="entry name" value="Recombination protein O, C-terminal domain"/>
    <property type="match status" value="1"/>
</dbReference>
<dbReference type="HAMAP" id="MF_00201">
    <property type="entry name" value="RecO"/>
    <property type="match status" value="1"/>
</dbReference>
<dbReference type="Pfam" id="PF11967">
    <property type="entry name" value="RecO_N"/>
    <property type="match status" value="1"/>
</dbReference>
<dbReference type="InterPro" id="IPR042242">
    <property type="entry name" value="RecO_C"/>
</dbReference>
<sequence length="251" mass="28983">MYTDTEGFIFRQTKTVNGRRMILLFSRKYGKISAGTGISEKGRSKSSLAMRPFTYGRYELYKSRSGYNINGAETIRSYYKIGEDVDKYMNASYVLEFTEKVLSENVPQPKQFDLLLDFFDVLESRKKKYGTLVLAYELKTFDRMGYLPELSRCVECGKEENLHFLDIEGGGALCRQCGEKKIAADNDSLIYEAGLGIIKIMRYFLSNPLKRLENLALEDDVLHRMRRMTGEFARYHLDIGQLNSQMFLSDN</sequence>
<dbReference type="InterPro" id="IPR022572">
    <property type="entry name" value="DNA_rep/recomb_RecO_N"/>
</dbReference>
<name>A0ABR9QXM9_9FIRM</name>
<dbReference type="Pfam" id="PF02565">
    <property type="entry name" value="RecO_C"/>
    <property type="match status" value="1"/>
</dbReference>
<evidence type="ECO:0000259" key="8">
    <source>
        <dbReference type="Pfam" id="PF11967"/>
    </source>
</evidence>
<dbReference type="Proteomes" id="UP001516588">
    <property type="component" value="Unassembled WGS sequence"/>
</dbReference>
<evidence type="ECO:0000256" key="3">
    <source>
        <dbReference type="ARBA" id="ARBA00022763"/>
    </source>
</evidence>
<dbReference type="NCBIfam" id="TIGR00613">
    <property type="entry name" value="reco"/>
    <property type="match status" value="1"/>
</dbReference>
<comment type="similarity">
    <text evidence="1 7">Belongs to the RecO family.</text>
</comment>
<protein>
    <recommendedName>
        <fullName evidence="2 7">DNA repair protein RecO</fullName>
    </recommendedName>
    <alternativeName>
        <fullName evidence="6 7">Recombination protein O</fullName>
    </alternativeName>
</protein>
<keyword evidence="10" id="KW-1185">Reference proteome</keyword>
<comment type="function">
    <text evidence="7">Involved in DNA repair and RecF pathway recombination.</text>
</comment>
<keyword evidence="4 7" id="KW-0233">DNA recombination</keyword>
<evidence type="ECO:0000313" key="10">
    <source>
        <dbReference type="Proteomes" id="UP001516588"/>
    </source>
</evidence>
<proteinExistence type="inferred from homology"/>
<reference evidence="9 10" key="1">
    <citation type="submission" date="2020-10" db="EMBL/GenBank/DDBJ databases">
        <title>ChiBAC.</title>
        <authorList>
            <person name="Zenner C."/>
            <person name="Hitch T.C.A."/>
            <person name="Clavel T."/>
        </authorList>
    </citation>
    <scope>NUCLEOTIDE SEQUENCE [LARGE SCALE GENOMIC DNA]</scope>
    <source>
        <strain evidence="9 10">DSM 108706</strain>
    </source>
</reference>
<evidence type="ECO:0000313" key="9">
    <source>
        <dbReference type="EMBL" id="MBE5035631.1"/>
    </source>
</evidence>
<dbReference type="PANTHER" id="PTHR33991:SF1">
    <property type="entry name" value="DNA REPAIR PROTEIN RECO"/>
    <property type="match status" value="1"/>
</dbReference>
<evidence type="ECO:0000256" key="6">
    <source>
        <dbReference type="ARBA" id="ARBA00033409"/>
    </source>
</evidence>
<evidence type="ECO:0000256" key="5">
    <source>
        <dbReference type="ARBA" id="ARBA00023204"/>
    </source>
</evidence>
<comment type="caution">
    <text evidence="9">The sequence shown here is derived from an EMBL/GenBank/DDBJ whole genome shotgun (WGS) entry which is preliminary data.</text>
</comment>
<accession>A0ABR9QXM9</accession>
<keyword evidence="3 7" id="KW-0227">DNA damage</keyword>
<dbReference type="InterPro" id="IPR037278">
    <property type="entry name" value="ARFGAP/RecO"/>
</dbReference>
<dbReference type="PANTHER" id="PTHR33991">
    <property type="entry name" value="DNA REPAIR PROTEIN RECO"/>
    <property type="match status" value="1"/>
</dbReference>
<organism evidence="9 10">
    <name type="scientific">Gallibacter intestinalis</name>
    <dbReference type="NCBI Taxonomy" id="2779356"/>
    <lineage>
        <taxon>Bacteria</taxon>
        <taxon>Bacillati</taxon>
        <taxon>Bacillota</taxon>
        <taxon>Clostridia</taxon>
        <taxon>Eubacteriales</taxon>
        <taxon>Eubacteriaceae</taxon>
        <taxon>Gallibacter</taxon>
    </lineage>
</organism>
<dbReference type="InterPro" id="IPR003717">
    <property type="entry name" value="RecO"/>
</dbReference>
<dbReference type="RefSeq" id="WP_226385279.1">
    <property type="nucleotide sequence ID" value="NZ_JADCKA010000007.1"/>
</dbReference>